<reference evidence="1" key="1">
    <citation type="submission" date="2023-07" db="EMBL/GenBank/DDBJ databases">
        <title>Black Yeasts Isolated from many extreme environments.</title>
        <authorList>
            <person name="Coleine C."/>
            <person name="Stajich J.E."/>
            <person name="Selbmann L."/>
        </authorList>
    </citation>
    <scope>NUCLEOTIDE SEQUENCE</scope>
    <source>
        <strain evidence="1">CCFEE 5714</strain>
    </source>
</reference>
<keyword evidence="2" id="KW-1185">Reference proteome</keyword>
<accession>A0ACC3NIZ9</accession>
<sequence>MALPGAFNLSSDIVSVRCTGSDTIFNIHENLLVQLPAPEPFLAAKKIGTVLDIDLPSQGFKHFAHWLYDGKLDDHGKHYDTGMMELISAHNVGRRLGCVGFRDVVLDGIIAVLRTMEDEGETSLEYFMDEWLQEFPSGAFGRRLLIDWMIYNTGCRISIPWEDHHPFRFLIEDGNADFVKDFARQALIAQGKEDFLMVAEDVELSMLLVLGFLDKQFHTGYPHMTKGAWAESPCKYHYHRELGRPCYKAEQ</sequence>
<comment type="caution">
    <text evidence="1">The sequence shown here is derived from an EMBL/GenBank/DDBJ whole genome shotgun (WGS) entry which is preliminary data.</text>
</comment>
<gene>
    <name evidence="1" type="ORF">LTR37_006498</name>
</gene>
<dbReference type="EMBL" id="JAUTXU010000043">
    <property type="protein sequence ID" value="KAK3716348.1"/>
    <property type="molecule type" value="Genomic_DNA"/>
</dbReference>
<organism evidence="1 2">
    <name type="scientific">Vermiconidia calcicola</name>
    <dbReference type="NCBI Taxonomy" id="1690605"/>
    <lineage>
        <taxon>Eukaryota</taxon>
        <taxon>Fungi</taxon>
        <taxon>Dikarya</taxon>
        <taxon>Ascomycota</taxon>
        <taxon>Pezizomycotina</taxon>
        <taxon>Dothideomycetes</taxon>
        <taxon>Dothideomycetidae</taxon>
        <taxon>Mycosphaerellales</taxon>
        <taxon>Extremaceae</taxon>
        <taxon>Vermiconidia</taxon>
    </lineage>
</organism>
<protein>
    <submittedName>
        <fullName evidence="1">Uncharacterized protein</fullName>
    </submittedName>
</protein>
<evidence type="ECO:0000313" key="2">
    <source>
        <dbReference type="Proteomes" id="UP001281147"/>
    </source>
</evidence>
<name>A0ACC3NIZ9_9PEZI</name>
<dbReference type="Proteomes" id="UP001281147">
    <property type="component" value="Unassembled WGS sequence"/>
</dbReference>
<evidence type="ECO:0000313" key="1">
    <source>
        <dbReference type="EMBL" id="KAK3716348.1"/>
    </source>
</evidence>
<proteinExistence type="predicted"/>